<feature type="transmembrane region" description="Helical" evidence="10">
    <location>
        <begin position="277"/>
        <end position="298"/>
    </location>
</feature>
<evidence type="ECO:0000256" key="8">
    <source>
        <dbReference type="ARBA" id="ARBA00023224"/>
    </source>
</evidence>
<evidence type="ECO:0000313" key="12">
    <source>
        <dbReference type="EMBL" id="KAK6192856.1"/>
    </source>
</evidence>
<evidence type="ECO:0000313" key="13">
    <source>
        <dbReference type="Proteomes" id="UP001347796"/>
    </source>
</evidence>
<keyword evidence="3 10" id="KW-0812">Transmembrane</keyword>
<keyword evidence="2" id="KW-1003">Cell membrane</keyword>
<dbReference type="CDD" id="cd00637">
    <property type="entry name" value="7tm_classA_rhodopsin-like"/>
    <property type="match status" value="1"/>
</dbReference>
<evidence type="ECO:0000256" key="10">
    <source>
        <dbReference type="SAM" id="Phobius"/>
    </source>
</evidence>
<accession>A0AAN8K9L1</accession>
<protein>
    <recommendedName>
        <fullName evidence="11">G-protein coupled receptors family 1 profile domain-containing protein</fullName>
    </recommendedName>
</protein>
<sequence>MENGVYTIYNINNKFLTTDEYGQINISQFQNKSSWQNQTAMAPIQQSTSNQEAYYLFFVGALGMFFNLVVILCICVRRNMRRMTSAFLIHASILNFLKAAFCIPFGLNLIAGEEISSCTVQGASYIVIITASAFNLVAMICTEAYTFGETNIGGRSKGTICCVAFGILLVYVASTILHLGPTLIGGYFIFEPNIGSCTFEYGKISGYIAHVMWIIIITLAYIAIIHFLHRLYKEIQSNQPNRVSMLVRNSITIMDDQKYSQSNIRHMVRDSFHRAKIFIMISVAFAVCWYPLFVLIIIDVHFMVSPKVYQAFSFIAWTQGTIEPLLYICFDRNLKLLAQYIYCDRHRQYDMETLAYLMSRHRQASQQNCSSNQEQSQQSICRHCHSEKDGAASSIRSTSPNSTVTNEERDETHHHHQTQTIPQEVQC</sequence>
<evidence type="ECO:0000256" key="3">
    <source>
        <dbReference type="ARBA" id="ARBA00022692"/>
    </source>
</evidence>
<gene>
    <name evidence="12" type="ORF">SNE40_004255</name>
</gene>
<keyword evidence="5" id="KW-0297">G-protein coupled receptor</keyword>
<organism evidence="12 13">
    <name type="scientific">Patella caerulea</name>
    <name type="common">Rayed Mediterranean limpet</name>
    <dbReference type="NCBI Taxonomy" id="87958"/>
    <lineage>
        <taxon>Eukaryota</taxon>
        <taxon>Metazoa</taxon>
        <taxon>Spiralia</taxon>
        <taxon>Lophotrochozoa</taxon>
        <taxon>Mollusca</taxon>
        <taxon>Gastropoda</taxon>
        <taxon>Patellogastropoda</taxon>
        <taxon>Patelloidea</taxon>
        <taxon>Patellidae</taxon>
        <taxon>Patella</taxon>
    </lineage>
</organism>
<dbReference type="GO" id="GO:0005886">
    <property type="term" value="C:plasma membrane"/>
    <property type="evidence" value="ECO:0007669"/>
    <property type="project" value="UniProtKB-SubCell"/>
</dbReference>
<keyword evidence="4 10" id="KW-1133">Transmembrane helix</keyword>
<proteinExistence type="predicted"/>
<evidence type="ECO:0000256" key="9">
    <source>
        <dbReference type="SAM" id="MobiDB-lite"/>
    </source>
</evidence>
<comment type="caution">
    <text evidence="12">The sequence shown here is derived from an EMBL/GenBank/DDBJ whole genome shotgun (WGS) entry which is preliminary data.</text>
</comment>
<keyword evidence="8" id="KW-0807">Transducer</keyword>
<feature type="transmembrane region" description="Helical" evidence="10">
    <location>
        <begin position="87"/>
        <end position="111"/>
    </location>
</feature>
<feature type="compositionally biased region" description="Polar residues" evidence="9">
    <location>
        <begin position="394"/>
        <end position="405"/>
    </location>
</feature>
<evidence type="ECO:0000256" key="1">
    <source>
        <dbReference type="ARBA" id="ARBA00004651"/>
    </source>
</evidence>
<feature type="transmembrane region" description="Helical" evidence="10">
    <location>
        <begin position="53"/>
        <end position="75"/>
    </location>
</feature>
<comment type="subcellular location">
    <subcellularLocation>
        <location evidence="1">Cell membrane</location>
        <topology evidence="1">Multi-pass membrane protein</topology>
    </subcellularLocation>
</comment>
<evidence type="ECO:0000259" key="11">
    <source>
        <dbReference type="PROSITE" id="PS50262"/>
    </source>
</evidence>
<dbReference type="AlphaFoldDB" id="A0AAN8K9L1"/>
<evidence type="ECO:0000256" key="7">
    <source>
        <dbReference type="ARBA" id="ARBA00023170"/>
    </source>
</evidence>
<feature type="region of interest" description="Disordered" evidence="9">
    <location>
        <begin position="388"/>
        <end position="427"/>
    </location>
</feature>
<dbReference type="EMBL" id="JAZGQO010000002">
    <property type="protein sequence ID" value="KAK6192856.1"/>
    <property type="molecule type" value="Genomic_DNA"/>
</dbReference>
<evidence type="ECO:0000256" key="5">
    <source>
        <dbReference type="ARBA" id="ARBA00023040"/>
    </source>
</evidence>
<dbReference type="Proteomes" id="UP001347796">
    <property type="component" value="Unassembled WGS sequence"/>
</dbReference>
<dbReference type="Gene3D" id="1.20.1070.10">
    <property type="entry name" value="Rhodopsin 7-helix transmembrane proteins"/>
    <property type="match status" value="1"/>
</dbReference>
<feature type="transmembrane region" description="Helical" evidence="10">
    <location>
        <begin position="310"/>
        <end position="330"/>
    </location>
</feature>
<dbReference type="PANTHER" id="PTHR24228">
    <property type="entry name" value="B2 BRADYKININ RECEPTOR/ANGIOTENSIN II RECEPTOR"/>
    <property type="match status" value="1"/>
</dbReference>
<keyword evidence="13" id="KW-1185">Reference proteome</keyword>
<feature type="domain" description="G-protein coupled receptors family 1 profile" evidence="11">
    <location>
        <begin position="66"/>
        <end position="327"/>
    </location>
</feature>
<reference evidence="12 13" key="1">
    <citation type="submission" date="2024-01" db="EMBL/GenBank/DDBJ databases">
        <title>The genome of the rayed Mediterranean limpet Patella caerulea (Linnaeus, 1758).</title>
        <authorList>
            <person name="Anh-Thu Weber A."/>
            <person name="Halstead-Nussloch G."/>
        </authorList>
    </citation>
    <scope>NUCLEOTIDE SEQUENCE [LARGE SCALE GENOMIC DNA]</scope>
    <source>
        <strain evidence="12">AATW-2023a</strain>
        <tissue evidence="12">Whole specimen</tissue>
    </source>
</reference>
<dbReference type="PANTHER" id="PTHR24228:SF59">
    <property type="entry name" value="NEUROPEPTIDE RECEPTOR 15"/>
    <property type="match status" value="1"/>
</dbReference>
<dbReference type="PROSITE" id="PS50262">
    <property type="entry name" value="G_PROTEIN_RECEP_F1_2"/>
    <property type="match status" value="1"/>
</dbReference>
<keyword evidence="6 10" id="KW-0472">Membrane</keyword>
<evidence type="ECO:0000256" key="4">
    <source>
        <dbReference type="ARBA" id="ARBA00022989"/>
    </source>
</evidence>
<dbReference type="InterPro" id="IPR017452">
    <property type="entry name" value="GPCR_Rhodpsn_7TM"/>
</dbReference>
<dbReference type="InterPro" id="IPR000276">
    <property type="entry name" value="GPCR_Rhodpsn"/>
</dbReference>
<feature type="transmembrane region" description="Helical" evidence="10">
    <location>
        <begin position="160"/>
        <end position="184"/>
    </location>
</feature>
<feature type="transmembrane region" description="Helical" evidence="10">
    <location>
        <begin position="204"/>
        <end position="228"/>
    </location>
</feature>
<keyword evidence="7" id="KW-0675">Receptor</keyword>
<dbReference type="PRINTS" id="PR00237">
    <property type="entry name" value="GPCRRHODOPSN"/>
</dbReference>
<dbReference type="SUPFAM" id="SSF81321">
    <property type="entry name" value="Family A G protein-coupled receptor-like"/>
    <property type="match status" value="1"/>
</dbReference>
<dbReference type="Pfam" id="PF00001">
    <property type="entry name" value="7tm_1"/>
    <property type="match status" value="1"/>
</dbReference>
<name>A0AAN8K9L1_PATCE</name>
<dbReference type="GO" id="GO:0004930">
    <property type="term" value="F:G protein-coupled receptor activity"/>
    <property type="evidence" value="ECO:0007669"/>
    <property type="project" value="UniProtKB-KW"/>
</dbReference>
<feature type="transmembrane region" description="Helical" evidence="10">
    <location>
        <begin position="123"/>
        <end position="148"/>
    </location>
</feature>
<evidence type="ECO:0000256" key="2">
    <source>
        <dbReference type="ARBA" id="ARBA00022475"/>
    </source>
</evidence>
<evidence type="ECO:0000256" key="6">
    <source>
        <dbReference type="ARBA" id="ARBA00023136"/>
    </source>
</evidence>